<dbReference type="Proteomes" id="UP000759443">
    <property type="component" value="Unassembled WGS sequence"/>
</dbReference>
<feature type="transmembrane region" description="Helical" evidence="8">
    <location>
        <begin position="164"/>
        <end position="190"/>
    </location>
</feature>
<accession>A0ABS4DY06</accession>
<feature type="transmembrane region" description="Helical" evidence="8">
    <location>
        <begin position="65"/>
        <end position="87"/>
    </location>
</feature>
<feature type="transmembrane region" description="Helical" evidence="8">
    <location>
        <begin position="225"/>
        <end position="247"/>
    </location>
</feature>
<organism evidence="9 10">
    <name type="scientific">Rhizobium halophytocola</name>
    <dbReference type="NCBI Taxonomy" id="735519"/>
    <lineage>
        <taxon>Bacteria</taxon>
        <taxon>Pseudomonadati</taxon>
        <taxon>Pseudomonadota</taxon>
        <taxon>Alphaproteobacteria</taxon>
        <taxon>Hyphomicrobiales</taxon>
        <taxon>Rhizobiaceae</taxon>
        <taxon>Rhizobium/Agrobacterium group</taxon>
        <taxon>Rhizobium</taxon>
    </lineage>
</organism>
<feature type="transmembrane region" description="Helical" evidence="8">
    <location>
        <begin position="253"/>
        <end position="273"/>
    </location>
</feature>
<evidence type="ECO:0000256" key="2">
    <source>
        <dbReference type="ARBA" id="ARBA00010145"/>
    </source>
</evidence>
<evidence type="ECO:0000256" key="6">
    <source>
        <dbReference type="ARBA" id="ARBA00022989"/>
    </source>
</evidence>
<evidence type="ECO:0000313" key="10">
    <source>
        <dbReference type="Proteomes" id="UP000759443"/>
    </source>
</evidence>
<dbReference type="InterPro" id="IPR038770">
    <property type="entry name" value="Na+/solute_symporter_sf"/>
</dbReference>
<evidence type="ECO:0000313" key="9">
    <source>
        <dbReference type="EMBL" id="MBP1850582.1"/>
    </source>
</evidence>
<evidence type="ECO:0000256" key="7">
    <source>
        <dbReference type="ARBA" id="ARBA00023136"/>
    </source>
</evidence>
<evidence type="ECO:0000256" key="3">
    <source>
        <dbReference type="ARBA" id="ARBA00022448"/>
    </source>
</evidence>
<keyword evidence="4" id="KW-1003">Cell membrane</keyword>
<keyword evidence="3" id="KW-0813">Transport</keyword>
<keyword evidence="7 8" id="KW-0472">Membrane</keyword>
<keyword evidence="6 8" id="KW-1133">Transmembrane helix</keyword>
<keyword evidence="5 8" id="KW-0812">Transmembrane</keyword>
<evidence type="ECO:0000256" key="8">
    <source>
        <dbReference type="SAM" id="Phobius"/>
    </source>
</evidence>
<proteinExistence type="inferred from homology"/>
<reference evidence="9 10" key="1">
    <citation type="submission" date="2021-03" db="EMBL/GenBank/DDBJ databases">
        <title>Genomic Encyclopedia of Type Strains, Phase IV (KMG-IV): sequencing the most valuable type-strain genomes for metagenomic binning, comparative biology and taxonomic classification.</title>
        <authorList>
            <person name="Goeker M."/>
        </authorList>
    </citation>
    <scope>NUCLEOTIDE SEQUENCE [LARGE SCALE GENOMIC DNA]</scope>
    <source>
        <strain evidence="9 10">DSM 21600</strain>
    </source>
</reference>
<dbReference type="Pfam" id="PF03547">
    <property type="entry name" value="Mem_trans"/>
    <property type="match status" value="1"/>
</dbReference>
<dbReference type="PANTHER" id="PTHR36838:SF4">
    <property type="entry name" value="AUXIN EFFLUX CARRIER FAMILY PROTEIN"/>
    <property type="match status" value="1"/>
</dbReference>
<dbReference type="RefSeq" id="WP_209944463.1">
    <property type="nucleotide sequence ID" value="NZ_JAGGJU010000005.1"/>
</dbReference>
<comment type="similarity">
    <text evidence="2">Belongs to the auxin efflux carrier (TC 2.A.69) family.</text>
</comment>
<feature type="transmembrane region" description="Helical" evidence="8">
    <location>
        <begin position="196"/>
        <end position="213"/>
    </location>
</feature>
<gene>
    <name evidence="9" type="ORF">J2Z17_002019</name>
</gene>
<keyword evidence="10" id="KW-1185">Reference proteome</keyword>
<comment type="subcellular location">
    <subcellularLocation>
        <location evidence="1">Cell membrane</location>
        <topology evidence="1">Multi-pass membrane protein</topology>
    </subcellularLocation>
</comment>
<dbReference type="EMBL" id="JAGGJU010000005">
    <property type="protein sequence ID" value="MBP1850582.1"/>
    <property type="molecule type" value="Genomic_DNA"/>
</dbReference>
<evidence type="ECO:0000256" key="5">
    <source>
        <dbReference type="ARBA" id="ARBA00022692"/>
    </source>
</evidence>
<dbReference type="Gene3D" id="1.20.1530.20">
    <property type="match status" value="1"/>
</dbReference>
<protein>
    <submittedName>
        <fullName evidence="9">Permease</fullName>
    </submittedName>
</protein>
<dbReference type="InterPro" id="IPR004776">
    <property type="entry name" value="Mem_transp_PIN-like"/>
</dbReference>
<feature type="transmembrane region" description="Helical" evidence="8">
    <location>
        <begin position="127"/>
        <end position="152"/>
    </location>
</feature>
<feature type="transmembrane region" description="Helical" evidence="8">
    <location>
        <begin position="280"/>
        <end position="302"/>
    </location>
</feature>
<evidence type="ECO:0000256" key="4">
    <source>
        <dbReference type="ARBA" id="ARBA00022475"/>
    </source>
</evidence>
<name>A0ABS4DY06_9HYPH</name>
<comment type="caution">
    <text evidence="9">The sequence shown here is derived from an EMBL/GenBank/DDBJ whole genome shotgun (WGS) entry which is preliminary data.</text>
</comment>
<dbReference type="PANTHER" id="PTHR36838">
    <property type="entry name" value="AUXIN EFFLUX CARRIER FAMILY PROTEIN"/>
    <property type="match status" value="1"/>
</dbReference>
<evidence type="ECO:0000256" key="1">
    <source>
        <dbReference type="ARBA" id="ARBA00004651"/>
    </source>
</evidence>
<sequence>MLGMFESILPVFLVVVAGVVLKRLPVISASFWDGLDQFGYYVLFPALLFETLARADFAAMASGSVVLTAVAAFLAMIVMTLAIWPIARRAGMAAPSFSTLFQTATRWNGFMALALAEKIAGHTGLTVVAVVMAAIVIPTNIVNVAVVTWFSGADRDPRALLVKIFTNPIIIGGLLGVIVNASGIAVYAPVMTAIDLVARSALGLGLIMVGAGLRVSDALKPQPAVVLSTALKLLVFPAVMLAIGLAAGLSGDILLMLALSAGVPTAMNGYVLAKQLGGDAPLYAATTTVQTIAAFFSIPLVLKLAAYATGG</sequence>